<evidence type="ECO:0000313" key="2">
    <source>
        <dbReference type="EMBL" id="SVD05882.1"/>
    </source>
</evidence>
<dbReference type="AlphaFoldDB" id="A0A382S8I9"/>
<evidence type="ECO:0000259" key="1">
    <source>
        <dbReference type="Pfam" id="PF08308"/>
    </source>
</evidence>
<dbReference type="EMBL" id="UINC01127030">
    <property type="protein sequence ID" value="SVD05882.1"/>
    <property type="molecule type" value="Genomic_DNA"/>
</dbReference>
<feature type="non-terminal residue" evidence="2">
    <location>
        <position position="89"/>
    </location>
</feature>
<accession>A0A382S8I9</accession>
<organism evidence="2">
    <name type="scientific">marine metagenome</name>
    <dbReference type="NCBI Taxonomy" id="408172"/>
    <lineage>
        <taxon>unclassified sequences</taxon>
        <taxon>metagenomes</taxon>
        <taxon>ecological metagenomes</taxon>
    </lineage>
</organism>
<protein>
    <recommendedName>
        <fullName evidence="1">PEGA domain-containing protein</fullName>
    </recommendedName>
</protein>
<feature type="domain" description="PEGA" evidence="1">
    <location>
        <begin position="30"/>
        <end position="76"/>
    </location>
</feature>
<dbReference type="Pfam" id="PF08308">
    <property type="entry name" value="PEGA"/>
    <property type="match status" value="1"/>
</dbReference>
<dbReference type="InterPro" id="IPR013229">
    <property type="entry name" value="PEGA"/>
</dbReference>
<sequence length="89" mass="9720">MKILLNIFTIFLITIFGVSCASLISGTSQDIYINSNPEGATIYDGGLKVGKTPATITIRKSGLSDKEISLSLEGYERRTFILRKSFDAV</sequence>
<reference evidence="2" key="1">
    <citation type="submission" date="2018-05" db="EMBL/GenBank/DDBJ databases">
        <authorList>
            <person name="Lanie J.A."/>
            <person name="Ng W.-L."/>
            <person name="Kazmierczak K.M."/>
            <person name="Andrzejewski T.M."/>
            <person name="Davidsen T.M."/>
            <person name="Wayne K.J."/>
            <person name="Tettelin H."/>
            <person name="Glass J.I."/>
            <person name="Rusch D."/>
            <person name="Podicherti R."/>
            <person name="Tsui H.-C.T."/>
            <person name="Winkler M.E."/>
        </authorList>
    </citation>
    <scope>NUCLEOTIDE SEQUENCE</scope>
</reference>
<gene>
    <name evidence="2" type="ORF">METZ01_LOCUS358736</name>
</gene>
<proteinExistence type="predicted"/>
<dbReference type="PROSITE" id="PS51257">
    <property type="entry name" value="PROKAR_LIPOPROTEIN"/>
    <property type="match status" value="1"/>
</dbReference>
<name>A0A382S8I9_9ZZZZ</name>